<dbReference type="InterPro" id="IPR021327">
    <property type="entry name" value="DUF2934"/>
</dbReference>
<evidence type="ECO:0000313" key="2">
    <source>
        <dbReference type="Proteomes" id="UP001549291"/>
    </source>
</evidence>
<proteinExistence type="predicted"/>
<comment type="caution">
    <text evidence="1">The sequence shown here is derived from an EMBL/GenBank/DDBJ whole genome shotgun (WGS) entry which is preliminary data.</text>
</comment>
<dbReference type="RefSeq" id="WP_080584152.1">
    <property type="nucleotide sequence ID" value="NZ_CP066351.1"/>
</dbReference>
<dbReference type="Proteomes" id="UP001549291">
    <property type="component" value="Unassembled WGS sequence"/>
</dbReference>
<protein>
    <recommendedName>
        <fullName evidence="3">DUF2934 domain-containing protein</fullName>
    </recommendedName>
</protein>
<accession>A0ABV2RY04</accession>
<evidence type="ECO:0000313" key="1">
    <source>
        <dbReference type="EMBL" id="MET4721195.1"/>
    </source>
</evidence>
<dbReference type="EMBL" id="JBEPTQ010000002">
    <property type="protein sequence ID" value="MET4721195.1"/>
    <property type="molecule type" value="Genomic_DNA"/>
</dbReference>
<name>A0ABV2RY04_BRAJP</name>
<gene>
    <name evidence="1" type="ORF">ABIF63_005301</name>
</gene>
<evidence type="ECO:0008006" key="3">
    <source>
        <dbReference type="Google" id="ProtNLM"/>
    </source>
</evidence>
<dbReference type="Pfam" id="PF11154">
    <property type="entry name" value="DUF2934"/>
    <property type="match status" value="1"/>
</dbReference>
<organism evidence="1 2">
    <name type="scientific">Bradyrhizobium japonicum</name>
    <dbReference type="NCBI Taxonomy" id="375"/>
    <lineage>
        <taxon>Bacteria</taxon>
        <taxon>Pseudomonadati</taxon>
        <taxon>Pseudomonadota</taxon>
        <taxon>Alphaproteobacteria</taxon>
        <taxon>Hyphomicrobiales</taxon>
        <taxon>Nitrobacteraceae</taxon>
        <taxon>Bradyrhizobium</taxon>
    </lineage>
</organism>
<reference evidence="1 2" key="1">
    <citation type="submission" date="2024-06" db="EMBL/GenBank/DDBJ databases">
        <title>Genomic Encyclopedia of Type Strains, Phase V (KMG-V): Genome sequencing to study the core and pangenomes of soil and plant-associated prokaryotes.</title>
        <authorList>
            <person name="Whitman W."/>
        </authorList>
    </citation>
    <scope>NUCLEOTIDE SEQUENCE [LARGE SCALE GENOMIC DNA]</scope>
    <source>
        <strain evidence="1 2">USDA 160</strain>
    </source>
</reference>
<keyword evidence="2" id="KW-1185">Reference proteome</keyword>
<sequence length="53" mass="6105">MAKPSEKEIAARAYKLWEEAGMPKGKDDEFWHAAEQELLNEDKSNPMRTPDTL</sequence>